<dbReference type="EMBL" id="JARPUR010000007">
    <property type="protein sequence ID" value="KAK4873259.1"/>
    <property type="molecule type" value="Genomic_DNA"/>
</dbReference>
<dbReference type="Proteomes" id="UP001353858">
    <property type="component" value="Unassembled WGS sequence"/>
</dbReference>
<proteinExistence type="predicted"/>
<sequence>MFKVIVLCAIVAVARATFLEPTFKIETPVHALRYEVQPAVTKTEFIPGSYSSSYRSDVITPRLKFTETPGLSLTVAQPTIAVAPSVARVEHVAPVLAKTEFLASPSIHTVARGTLLGHGLSYAEPLPIARSFSVAHHL</sequence>
<feature type="signal peptide" evidence="1">
    <location>
        <begin position="1"/>
        <end position="16"/>
    </location>
</feature>
<evidence type="ECO:0000256" key="1">
    <source>
        <dbReference type="SAM" id="SignalP"/>
    </source>
</evidence>
<reference evidence="3" key="1">
    <citation type="submission" date="2023-01" db="EMBL/GenBank/DDBJ databases">
        <title>Key to firefly adult light organ development and bioluminescence: homeobox transcription factors regulate luciferase expression and transportation to peroxisome.</title>
        <authorList>
            <person name="Fu X."/>
        </authorList>
    </citation>
    <scope>NUCLEOTIDE SEQUENCE [LARGE SCALE GENOMIC DNA]</scope>
</reference>
<keyword evidence="3" id="KW-1185">Reference proteome</keyword>
<accession>A0AAN7PPG6</accession>
<keyword evidence="1" id="KW-0732">Signal</keyword>
<dbReference type="AlphaFoldDB" id="A0AAN7PPG6"/>
<feature type="chain" id="PRO_5043056031" evidence="1">
    <location>
        <begin position="17"/>
        <end position="138"/>
    </location>
</feature>
<evidence type="ECO:0000313" key="2">
    <source>
        <dbReference type="EMBL" id="KAK4873259.1"/>
    </source>
</evidence>
<gene>
    <name evidence="2" type="ORF">RN001_015288</name>
</gene>
<name>A0AAN7PPG6_9COLE</name>
<evidence type="ECO:0000313" key="3">
    <source>
        <dbReference type="Proteomes" id="UP001353858"/>
    </source>
</evidence>
<organism evidence="2 3">
    <name type="scientific">Aquatica leii</name>
    <dbReference type="NCBI Taxonomy" id="1421715"/>
    <lineage>
        <taxon>Eukaryota</taxon>
        <taxon>Metazoa</taxon>
        <taxon>Ecdysozoa</taxon>
        <taxon>Arthropoda</taxon>
        <taxon>Hexapoda</taxon>
        <taxon>Insecta</taxon>
        <taxon>Pterygota</taxon>
        <taxon>Neoptera</taxon>
        <taxon>Endopterygota</taxon>
        <taxon>Coleoptera</taxon>
        <taxon>Polyphaga</taxon>
        <taxon>Elateriformia</taxon>
        <taxon>Elateroidea</taxon>
        <taxon>Lampyridae</taxon>
        <taxon>Luciolinae</taxon>
        <taxon>Aquatica</taxon>
    </lineage>
</organism>
<protein>
    <submittedName>
        <fullName evidence="2">Uncharacterized protein</fullName>
    </submittedName>
</protein>
<comment type="caution">
    <text evidence="2">The sequence shown here is derived from an EMBL/GenBank/DDBJ whole genome shotgun (WGS) entry which is preliminary data.</text>
</comment>